<dbReference type="PANTHER" id="PTHR47843:SF5">
    <property type="entry name" value="BTB_POZ DOMAIN PROTEIN"/>
    <property type="match status" value="1"/>
</dbReference>
<dbReference type="InterPro" id="IPR000210">
    <property type="entry name" value="BTB/POZ_dom"/>
</dbReference>
<evidence type="ECO:0000313" key="4">
    <source>
        <dbReference type="Proteomes" id="UP000799423"/>
    </source>
</evidence>
<dbReference type="PANTHER" id="PTHR47843">
    <property type="entry name" value="BTB DOMAIN-CONTAINING PROTEIN-RELATED"/>
    <property type="match status" value="1"/>
</dbReference>
<organism evidence="3 4">
    <name type="scientific">Plenodomus tracheiphilus IPT5</name>
    <dbReference type="NCBI Taxonomy" id="1408161"/>
    <lineage>
        <taxon>Eukaryota</taxon>
        <taxon>Fungi</taxon>
        <taxon>Dikarya</taxon>
        <taxon>Ascomycota</taxon>
        <taxon>Pezizomycotina</taxon>
        <taxon>Dothideomycetes</taxon>
        <taxon>Pleosporomycetidae</taxon>
        <taxon>Pleosporales</taxon>
        <taxon>Pleosporineae</taxon>
        <taxon>Leptosphaeriaceae</taxon>
        <taxon>Plenodomus</taxon>
    </lineage>
</organism>
<dbReference type="Pfam" id="PF00651">
    <property type="entry name" value="BTB"/>
    <property type="match status" value="1"/>
</dbReference>
<feature type="compositionally biased region" description="Polar residues" evidence="1">
    <location>
        <begin position="15"/>
        <end position="29"/>
    </location>
</feature>
<dbReference type="AlphaFoldDB" id="A0A6A7AN75"/>
<feature type="domain" description="BTB" evidence="2">
    <location>
        <begin position="76"/>
        <end position="136"/>
    </location>
</feature>
<name>A0A6A7AN75_9PLEO</name>
<protein>
    <recommendedName>
        <fullName evidence="2">BTB domain-containing protein</fullName>
    </recommendedName>
</protein>
<dbReference type="Proteomes" id="UP000799423">
    <property type="component" value="Unassembled WGS sequence"/>
</dbReference>
<dbReference type="Gene3D" id="3.30.710.10">
    <property type="entry name" value="Potassium Channel Kv1.1, Chain A"/>
    <property type="match status" value="1"/>
</dbReference>
<dbReference type="OrthoDB" id="6359816at2759"/>
<accession>A0A6A7AN75</accession>
<sequence>MTAVGHQTCHYQTWGTASIQPPQTSTNAEGNDRNDQNNEEVITLNALELSGTDTLGPFHDRLTSCIISMFNQGAHADITILIQGISLPAHRFVICPQSIYLEEACQQAFSQDERILNCEQGSGAAYWRVFEYLYTGGYSDYLDNTELKDDSKLSKHLRVYTLADMFCLEDLKTISLDKFRRETSEGWDSDLFLECVWEVYQSIPEYPRKIRPTLVDIAVAHARDIAGKAGFKDLVREGGDFVVEYVTRLLVQKL</sequence>
<gene>
    <name evidence="3" type="ORF">T440DRAFT_316586</name>
</gene>
<dbReference type="SUPFAM" id="SSF54695">
    <property type="entry name" value="POZ domain"/>
    <property type="match status" value="1"/>
</dbReference>
<dbReference type="EMBL" id="MU006374">
    <property type="protein sequence ID" value="KAF2844532.1"/>
    <property type="molecule type" value="Genomic_DNA"/>
</dbReference>
<evidence type="ECO:0000313" key="3">
    <source>
        <dbReference type="EMBL" id="KAF2844532.1"/>
    </source>
</evidence>
<feature type="region of interest" description="Disordered" evidence="1">
    <location>
        <begin position="15"/>
        <end position="35"/>
    </location>
</feature>
<proteinExistence type="predicted"/>
<evidence type="ECO:0000259" key="2">
    <source>
        <dbReference type="PROSITE" id="PS50097"/>
    </source>
</evidence>
<reference evidence="3" key="1">
    <citation type="submission" date="2020-01" db="EMBL/GenBank/DDBJ databases">
        <authorList>
            <consortium name="DOE Joint Genome Institute"/>
            <person name="Haridas S."/>
            <person name="Albert R."/>
            <person name="Binder M."/>
            <person name="Bloem J."/>
            <person name="Labutti K."/>
            <person name="Salamov A."/>
            <person name="Andreopoulos B."/>
            <person name="Baker S.E."/>
            <person name="Barry K."/>
            <person name="Bills G."/>
            <person name="Bluhm B.H."/>
            <person name="Cannon C."/>
            <person name="Castanera R."/>
            <person name="Culley D.E."/>
            <person name="Daum C."/>
            <person name="Ezra D."/>
            <person name="Gonzalez J.B."/>
            <person name="Henrissat B."/>
            <person name="Kuo A."/>
            <person name="Liang C."/>
            <person name="Lipzen A."/>
            <person name="Lutzoni F."/>
            <person name="Magnuson J."/>
            <person name="Mondo S."/>
            <person name="Nolan M."/>
            <person name="Ohm R."/>
            <person name="Pangilinan J."/>
            <person name="Park H.-J."/>
            <person name="Ramirez L."/>
            <person name="Alfaro M."/>
            <person name="Sun H."/>
            <person name="Tritt A."/>
            <person name="Yoshinaga Y."/>
            <person name="Zwiers L.-H."/>
            <person name="Turgeon B.G."/>
            <person name="Goodwin S.B."/>
            <person name="Spatafora J.W."/>
            <person name="Crous P.W."/>
            <person name="Grigoriev I.V."/>
        </authorList>
    </citation>
    <scope>NUCLEOTIDE SEQUENCE</scope>
    <source>
        <strain evidence="3">IPT5</strain>
    </source>
</reference>
<keyword evidence="4" id="KW-1185">Reference proteome</keyword>
<dbReference type="InterPro" id="IPR011333">
    <property type="entry name" value="SKP1/BTB/POZ_sf"/>
</dbReference>
<evidence type="ECO:0000256" key="1">
    <source>
        <dbReference type="SAM" id="MobiDB-lite"/>
    </source>
</evidence>
<dbReference type="PROSITE" id="PS50097">
    <property type="entry name" value="BTB"/>
    <property type="match status" value="1"/>
</dbReference>